<evidence type="ECO:0000313" key="3">
    <source>
        <dbReference type="Proteomes" id="UP001208938"/>
    </source>
</evidence>
<name>A0ABT3H269_9RHOB</name>
<dbReference type="InterPro" id="IPR036397">
    <property type="entry name" value="RNaseH_sf"/>
</dbReference>
<comment type="caution">
    <text evidence="2">The sequence shown here is derived from an EMBL/GenBank/DDBJ whole genome shotgun (WGS) entry which is preliminary data.</text>
</comment>
<keyword evidence="2" id="KW-0269">Exonuclease</keyword>
<dbReference type="CDD" id="cd06130">
    <property type="entry name" value="DNA_pol_III_epsilon_like"/>
    <property type="match status" value="1"/>
</dbReference>
<sequence length="195" mass="21066">MNPHTQADLPRFDAGLRFVALDVETACSDPASICQIGIACVGLDNSIRTWTTYVNPQVAFSPFNTQLHGIGPAHVRHAPGFAETVALLEPLLAGQPVIQHSSFDRRAIHGACAAIGRVVPPWQWGDSVRIARMGWPEFKGNGGHGLAHLKQRLGLSFRHHDAGEDARAAAEVVLLAEERTGLGFDALLGWVRTAR</sequence>
<keyword evidence="2" id="KW-0378">Hydrolase</keyword>
<dbReference type="Pfam" id="PF00929">
    <property type="entry name" value="RNase_T"/>
    <property type="match status" value="1"/>
</dbReference>
<dbReference type="InterPro" id="IPR012337">
    <property type="entry name" value="RNaseH-like_sf"/>
</dbReference>
<dbReference type="RefSeq" id="WP_264506756.1">
    <property type="nucleotide sequence ID" value="NZ_JAPDFL010000001.1"/>
</dbReference>
<organism evidence="2 3">
    <name type="scientific">Pararhodobacter zhoushanensis</name>
    <dbReference type="NCBI Taxonomy" id="2479545"/>
    <lineage>
        <taxon>Bacteria</taxon>
        <taxon>Pseudomonadati</taxon>
        <taxon>Pseudomonadota</taxon>
        <taxon>Alphaproteobacteria</taxon>
        <taxon>Rhodobacterales</taxon>
        <taxon>Paracoccaceae</taxon>
        <taxon>Pararhodobacter</taxon>
    </lineage>
</organism>
<dbReference type="PANTHER" id="PTHR30231">
    <property type="entry name" value="DNA POLYMERASE III SUBUNIT EPSILON"/>
    <property type="match status" value="1"/>
</dbReference>
<feature type="domain" description="Exonuclease" evidence="1">
    <location>
        <begin position="17"/>
        <end position="182"/>
    </location>
</feature>
<protein>
    <submittedName>
        <fullName evidence="2">3'-5' exonuclease</fullName>
    </submittedName>
</protein>
<dbReference type="EMBL" id="JAPDFL010000001">
    <property type="protein sequence ID" value="MCW1933887.1"/>
    <property type="molecule type" value="Genomic_DNA"/>
</dbReference>
<keyword evidence="2" id="KW-0540">Nuclease</keyword>
<dbReference type="Proteomes" id="UP001208938">
    <property type="component" value="Unassembled WGS sequence"/>
</dbReference>
<dbReference type="Gene3D" id="3.30.420.10">
    <property type="entry name" value="Ribonuclease H-like superfamily/Ribonuclease H"/>
    <property type="match status" value="1"/>
</dbReference>
<reference evidence="2 3" key="1">
    <citation type="submission" date="2022-10" db="EMBL/GenBank/DDBJ databases">
        <title>Pararhodobacter sp. nov., isolated from marine algae.</title>
        <authorList>
            <person name="Choi B.J."/>
            <person name="Kim J.M."/>
            <person name="Lee J.K."/>
            <person name="Choi D.G."/>
            <person name="Jeon C.O."/>
        </authorList>
    </citation>
    <scope>NUCLEOTIDE SEQUENCE [LARGE SCALE GENOMIC DNA]</scope>
    <source>
        <strain evidence="2 3">ZQ420</strain>
    </source>
</reference>
<proteinExistence type="predicted"/>
<evidence type="ECO:0000313" key="2">
    <source>
        <dbReference type="EMBL" id="MCW1933887.1"/>
    </source>
</evidence>
<dbReference type="SMART" id="SM00479">
    <property type="entry name" value="EXOIII"/>
    <property type="match status" value="1"/>
</dbReference>
<evidence type="ECO:0000259" key="1">
    <source>
        <dbReference type="SMART" id="SM00479"/>
    </source>
</evidence>
<dbReference type="SUPFAM" id="SSF53098">
    <property type="entry name" value="Ribonuclease H-like"/>
    <property type="match status" value="1"/>
</dbReference>
<keyword evidence="3" id="KW-1185">Reference proteome</keyword>
<gene>
    <name evidence="2" type="ORF">OKW52_16890</name>
</gene>
<dbReference type="GO" id="GO:0004527">
    <property type="term" value="F:exonuclease activity"/>
    <property type="evidence" value="ECO:0007669"/>
    <property type="project" value="UniProtKB-KW"/>
</dbReference>
<accession>A0ABT3H269</accession>
<dbReference type="PANTHER" id="PTHR30231:SF42">
    <property type="entry name" value="EXONUCLEASE"/>
    <property type="match status" value="1"/>
</dbReference>
<dbReference type="InterPro" id="IPR013520">
    <property type="entry name" value="Ribonucl_H"/>
</dbReference>